<name>A0A919VT24_9ACTN</name>
<reference evidence="2" key="1">
    <citation type="submission" date="2021-03" db="EMBL/GenBank/DDBJ databases">
        <title>Whole genome shotgun sequence of Actinoplanes consettensis NBRC 14913.</title>
        <authorList>
            <person name="Komaki H."/>
            <person name="Tamura T."/>
        </authorList>
    </citation>
    <scope>NUCLEOTIDE SEQUENCE</scope>
    <source>
        <strain evidence="2">NBRC 14913</strain>
    </source>
</reference>
<dbReference type="SMART" id="SM00849">
    <property type="entry name" value="Lactamase_B"/>
    <property type="match status" value="1"/>
</dbReference>
<dbReference type="InterPro" id="IPR001279">
    <property type="entry name" value="Metallo-B-lactamas"/>
</dbReference>
<dbReference type="Gene3D" id="3.60.15.10">
    <property type="entry name" value="Ribonuclease Z/Hydroxyacylglutathione hydrolase-like"/>
    <property type="match status" value="1"/>
</dbReference>
<dbReference type="InterPro" id="IPR036866">
    <property type="entry name" value="RibonucZ/Hydroxyglut_hydro"/>
</dbReference>
<dbReference type="RefSeq" id="WP_212999254.1">
    <property type="nucleotide sequence ID" value="NZ_BAAATW010000013.1"/>
</dbReference>
<evidence type="ECO:0000313" key="2">
    <source>
        <dbReference type="EMBL" id="GIM75491.1"/>
    </source>
</evidence>
<dbReference type="PANTHER" id="PTHR42951:SF4">
    <property type="entry name" value="ACYL-COENZYME A THIOESTERASE MBLAC2"/>
    <property type="match status" value="1"/>
</dbReference>
<proteinExistence type="predicted"/>
<dbReference type="InterPro" id="IPR050855">
    <property type="entry name" value="NDM-1-like"/>
</dbReference>
<organism evidence="2 3">
    <name type="scientific">Winogradskya consettensis</name>
    <dbReference type="NCBI Taxonomy" id="113560"/>
    <lineage>
        <taxon>Bacteria</taxon>
        <taxon>Bacillati</taxon>
        <taxon>Actinomycetota</taxon>
        <taxon>Actinomycetes</taxon>
        <taxon>Micromonosporales</taxon>
        <taxon>Micromonosporaceae</taxon>
        <taxon>Winogradskya</taxon>
    </lineage>
</organism>
<comment type="caution">
    <text evidence="2">The sequence shown here is derived from an EMBL/GenBank/DDBJ whole genome shotgun (WGS) entry which is preliminary data.</text>
</comment>
<dbReference type="PANTHER" id="PTHR42951">
    <property type="entry name" value="METALLO-BETA-LACTAMASE DOMAIN-CONTAINING"/>
    <property type="match status" value="1"/>
</dbReference>
<dbReference type="EMBL" id="BOQP01000024">
    <property type="protein sequence ID" value="GIM75491.1"/>
    <property type="molecule type" value="Genomic_DNA"/>
</dbReference>
<keyword evidence="3" id="KW-1185">Reference proteome</keyword>
<gene>
    <name evidence="2" type="ORF">Aco04nite_45620</name>
</gene>
<dbReference type="SUPFAM" id="SSF56281">
    <property type="entry name" value="Metallo-hydrolase/oxidoreductase"/>
    <property type="match status" value="1"/>
</dbReference>
<dbReference type="AlphaFoldDB" id="A0A919VT24"/>
<dbReference type="Proteomes" id="UP000680865">
    <property type="component" value="Unassembled WGS sequence"/>
</dbReference>
<feature type="domain" description="Metallo-beta-lactamase" evidence="1">
    <location>
        <begin position="20"/>
        <end position="213"/>
    </location>
</feature>
<protein>
    <submittedName>
        <fullName evidence="2">MBL fold metallo-hydrolase</fullName>
    </submittedName>
</protein>
<evidence type="ECO:0000313" key="3">
    <source>
        <dbReference type="Proteomes" id="UP000680865"/>
    </source>
</evidence>
<dbReference type="Pfam" id="PF00753">
    <property type="entry name" value="Lactamase_B"/>
    <property type="match status" value="1"/>
</dbReference>
<evidence type="ECO:0000259" key="1">
    <source>
        <dbReference type="SMART" id="SM00849"/>
    </source>
</evidence>
<dbReference type="CDD" id="cd16282">
    <property type="entry name" value="metallo-hydrolase-like_MBL-fold"/>
    <property type="match status" value="1"/>
</dbReference>
<accession>A0A919VT24</accession>
<sequence>MTGFREIADRVYVMRYPVLDVNVTLVTSPGAALVVDTLSTAAQAGELADAIRGITRDPLIIVNTHHHFDHCFGNATLAGAGVPIWAHEDAVRELRERAGSLPQDLYERWLPSEPELAAGLAEVTVRVPDRLVGARATVDVAGRAVALHHLGRGHTGGDLVVHVPDAGVTLAGDLVEQGAPPSYGDDSYPLEWPDTVAAMLRLVPPDGIVVPGHGAPVDRAFVRAQHEQLGELERLIREGHADGAGVLDVAARSPFGAEASLTAVRRGYASVPGRWPGFRPCDMGAGPVAGAAPVR</sequence>